<dbReference type="InterPro" id="IPR019734">
    <property type="entry name" value="TPR_rpt"/>
</dbReference>
<proteinExistence type="predicted"/>
<dbReference type="GO" id="GO:0060090">
    <property type="term" value="F:molecular adaptor activity"/>
    <property type="evidence" value="ECO:0007669"/>
    <property type="project" value="TreeGrafter"/>
</dbReference>
<feature type="compositionally biased region" description="Low complexity" evidence="3">
    <location>
        <begin position="221"/>
        <end position="234"/>
    </location>
</feature>
<feature type="transmembrane region" description="Helical" evidence="4">
    <location>
        <begin position="339"/>
        <end position="363"/>
    </location>
</feature>
<evidence type="ECO:0000256" key="2">
    <source>
        <dbReference type="ARBA" id="ARBA00022803"/>
    </source>
</evidence>
<dbReference type="Gene3D" id="1.25.40.10">
    <property type="entry name" value="Tetratricopeptide repeat domain"/>
    <property type="match status" value="2"/>
</dbReference>
<dbReference type="KEGG" id="acad:UA74_06725"/>
<evidence type="ECO:0000256" key="4">
    <source>
        <dbReference type="SAM" id="Phobius"/>
    </source>
</evidence>
<dbReference type="Pfam" id="PF14559">
    <property type="entry name" value="TPR_19"/>
    <property type="match status" value="1"/>
</dbReference>
<feature type="transmembrane region" description="Helical" evidence="4">
    <location>
        <begin position="375"/>
        <end position="394"/>
    </location>
</feature>
<keyword evidence="6" id="KW-1185">Reference proteome</keyword>
<organism evidence="5 6">
    <name type="scientific">Actinoalloteichus fjordicus</name>
    <dbReference type="NCBI Taxonomy" id="1612552"/>
    <lineage>
        <taxon>Bacteria</taxon>
        <taxon>Bacillati</taxon>
        <taxon>Actinomycetota</taxon>
        <taxon>Actinomycetes</taxon>
        <taxon>Pseudonocardiales</taxon>
        <taxon>Pseudonocardiaceae</taxon>
        <taxon>Actinoalloteichus</taxon>
    </lineage>
</organism>
<dbReference type="SMART" id="SM00028">
    <property type="entry name" value="TPR"/>
    <property type="match status" value="4"/>
</dbReference>
<reference evidence="6" key="1">
    <citation type="submission" date="2016-06" db="EMBL/GenBank/DDBJ databases">
        <title>Complete genome sequence of Actinoalloteichus fjordicus DSM 46855 (=ADI127-17), type strain of the new species Actinoalloteichus fjordicus.</title>
        <authorList>
            <person name="Ruckert C."/>
            <person name="Nouioui I."/>
            <person name="Willmese J."/>
            <person name="van Wezel G."/>
            <person name="Klenk H.-P."/>
            <person name="Kalinowski J."/>
            <person name="Zotchev S.B."/>
        </authorList>
    </citation>
    <scope>NUCLEOTIDE SEQUENCE [LARGE SCALE GENOMIC DNA]</scope>
    <source>
        <strain evidence="6">ADI127-7</strain>
    </source>
</reference>
<dbReference type="PANTHER" id="PTHR45831">
    <property type="entry name" value="LD24721P"/>
    <property type="match status" value="1"/>
</dbReference>
<evidence type="ECO:0000313" key="6">
    <source>
        <dbReference type="Proteomes" id="UP000185511"/>
    </source>
</evidence>
<dbReference type="InterPro" id="IPR011990">
    <property type="entry name" value="TPR-like_helical_dom_sf"/>
</dbReference>
<keyword evidence="4" id="KW-0472">Membrane</keyword>
<dbReference type="SUPFAM" id="SSF48452">
    <property type="entry name" value="TPR-like"/>
    <property type="match status" value="1"/>
</dbReference>
<keyword evidence="4" id="KW-1133">Transmembrane helix</keyword>
<keyword evidence="2" id="KW-0802">TPR repeat</keyword>
<keyword evidence="1" id="KW-0677">Repeat</keyword>
<dbReference type="GO" id="GO:0006620">
    <property type="term" value="P:post-translational protein targeting to endoplasmic reticulum membrane"/>
    <property type="evidence" value="ECO:0007669"/>
    <property type="project" value="TreeGrafter"/>
</dbReference>
<dbReference type="PANTHER" id="PTHR45831:SF2">
    <property type="entry name" value="LD24721P"/>
    <property type="match status" value="1"/>
</dbReference>
<keyword evidence="4" id="KW-0812">Transmembrane</keyword>
<evidence type="ECO:0000256" key="3">
    <source>
        <dbReference type="SAM" id="MobiDB-lite"/>
    </source>
</evidence>
<feature type="compositionally biased region" description="Basic and acidic residues" evidence="3">
    <location>
        <begin position="247"/>
        <end position="257"/>
    </location>
</feature>
<gene>
    <name evidence="5" type="ORF">UA74_06725</name>
</gene>
<sequence length="428" mass="44511">MSDVDADATVRRAAVLSEAGRHTAAIRLLRPVVAAAPNHASALCQLSAACLHSGNADEAEQFARRASVVDPTHHWPHLLGSLALCDLGRHAEAAEAARKAVRREPSQWRCHVALAEALIWGGDRGLYEQAATSAARAVDLAPEEPRTHEVLGDALLRGGDRPGAAAAYRRALGFPLDPDQQADIEANLRIAEERRGPAGRGGGPRRGAKPVGRRPARDDAATSTAAEPPADAADGGTGWRRVLSTLRGDRRDQDRQAADGPSSGGTAAGPRDGATRGEAGRTAPGRTGPAASPSSTRPARPTRTAGVPTLLRRVWLVQGLGTLALMIQSSPDSSRFDGVLGLLLAGAIVVVAWPIVLDGRAAASSSRVMVRDARVLLVGTPLAAGLLLLLWWAVSVLISPGTLSPLSLAMGCTALGAILSLLTGIRRR</sequence>
<dbReference type="GO" id="GO:0016020">
    <property type="term" value="C:membrane"/>
    <property type="evidence" value="ECO:0007669"/>
    <property type="project" value="TreeGrafter"/>
</dbReference>
<evidence type="ECO:0000256" key="1">
    <source>
        <dbReference type="ARBA" id="ARBA00022737"/>
    </source>
</evidence>
<feature type="region of interest" description="Disordered" evidence="3">
    <location>
        <begin position="192"/>
        <end position="304"/>
    </location>
</feature>
<accession>A0AAC9PR32</accession>
<evidence type="ECO:0000313" key="5">
    <source>
        <dbReference type="EMBL" id="APU13416.1"/>
    </source>
</evidence>
<protein>
    <submittedName>
        <fullName evidence="5">TPR repeat/Tetratricopeptide repeat</fullName>
    </submittedName>
</protein>
<dbReference type="Proteomes" id="UP000185511">
    <property type="component" value="Chromosome"/>
</dbReference>
<dbReference type="Pfam" id="PF13432">
    <property type="entry name" value="TPR_16"/>
    <property type="match status" value="2"/>
</dbReference>
<name>A0AAC9PR32_9PSEU</name>
<dbReference type="EMBL" id="CP016076">
    <property type="protein sequence ID" value="APU13416.1"/>
    <property type="molecule type" value="Genomic_DNA"/>
</dbReference>
<dbReference type="RefSeq" id="WP_157434036.1">
    <property type="nucleotide sequence ID" value="NZ_CP016076.1"/>
</dbReference>
<dbReference type="GO" id="GO:0072380">
    <property type="term" value="C:TRC complex"/>
    <property type="evidence" value="ECO:0007669"/>
    <property type="project" value="TreeGrafter"/>
</dbReference>
<dbReference type="InterPro" id="IPR047150">
    <property type="entry name" value="SGT"/>
</dbReference>
<dbReference type="AlphaFoldDB" id="A0AAC9PR32"/>
<feature type="transmembrane region" description="Helical" evidence="4">
    <location>
        <begin position="406"/>
        <end position="425"/>
    </location>
</feature>